<protein>
    <submittedName>
        <fullName evidence="3">Uncharacterized protein</fullName>
    </submittedName>
</protein>
<dbReference type="AlphaFoldDB" id="A0AAU9J243"/>
<evidence type="ECO:0000313" key="4">
    <source>
        <dbReference type="Proteomes" id="UP001162131"/>
    </source>
</evidence>
<sequence length="418" mass="49305">MSKSRHLLKEKASTVRTSNEPTYSSVEELETKIADLQKELESAEEQTKKVSEINLKKLDHLVKREHEYRTTMSQYEDQLQGRIWNKQVQLNPLTLQNLEKINKFHKDINDKIGIVQYKTTQIMIDKERDIVKDYNSKFTNIESELNNQKSTNIIKIDTAEKKEKQLLKRRENLQKKMVNLEKNHQKLIMENQALKLDMKDQENDIENQKFELELLHVTNLQLKRDLRHFSSEMVDLKKVTPLSTERSRPPQHFASTGNLINNSYDTDIASLKVKIKKEQENNRRVKNELIQLLESKKELKTFLRQCIDDVKDKITQHLTNIKLNQSPLTEEQQEKLMELLLSQERVLTLLHDKAFPQQNGSQKLSGSKEAEMKNNIVGIEGTMERIDKVYDHYENILKSDSIHFKNKRKQILNNKFYA</sequence>
<accession>A0AAU9J243</accession>
<keyword evidence="1" id="KW-0175">Coiled coil</keyword>
<name>A0AAU9J243_9CILI</name>
<feature type="coiled-coil region" evidence="1">
    <location>
        <begin position="261"/>
        <end position="296"/>
    </location>
</feature>
<feature type="region of interest" description="Disordered" evidence="2">
    <location>
        <begin position="1"/>
        <end position="26"/>
    </location>
</feature>
<feature type="coiled-coil region" evidence="1">
    <location>
        <begin position="26"/>
        <end position="53"/>
    </location>
</feature>
<proteinExistence type="predicted"/>
<reference evidence="3" key="1">
    <citation type="submission" date="2021-09" db="EMBL/GenBank/DDBJ databases">
        <authorList>
            <consortium name="AG Swart"/>
            <person name="Singh M."/>
            <person name="Singh A."/>
            <person name="Seah K."/>
            <person name="Emmerich C."/>
        </authorList>
    </citation>
    <scope>NUCLEOTIDE SEQUENCE</scope>
    <source>
        <strain evidence="3">ATCC30299</strain>
    </source>
</reference>
<organism evidence="3 4">
    <name type="scientific">Blepharisma stoltei</name>
    <dbReference type="NCBI Taxonomy" id="1481888"/>
    <lineage>
        <taxon>Eukaryota</taxon>
        <taxon>Sar</taxon>
        <taxon>Alveolata</taxon>
        <taxon>Ciliophora</taxon>
        <taxon>Postciliodesmatophora</taxon>
        <taxon>Heterotrichea</taxon>
        <taxon>Heterotrichida</taxon>
        <taxon>Blepharismidae</taxon>
        <taxon>Blepharisma</taxon>
    </lineage>
</organism>
<comment type="caution">
    <text evidence="3">The sequence shown here is derived from an EMBL/GenBank/DDBJ whole genome shotgun (WGS) entry which is preliminary data.</text>
</comment>
<dbReference type="Proteomes" id="UP001162131">
    <property type="component" value="Unassembled WGS sequence"/>
</dbReference>
<gene>
    <name evidence="3" type="ORF">BSTOLATCC_MIC20880</name>
</gene>
<dbReference type="EMBL" id="CAJZBQ010000020">
    <property type="protein sequence ID" value="CAG9318406.1"/>
    <property type="molecule type" value="Genomic_DNA"/>
</dbReference>
<keyword evidence="4" id="KW-1185">Reference proteome</keyword>
<dbReference type="PANTHER" id="PTHR40515">
    <property type="entry name" value="CILIA- AND FLAGELLA-ASSOCIATED PROTEIN 157"/>
    <property type="match status" value="1"/>
</dbReference>
<dbReference type="PANTHER" id="PTHR40515:SF1">
    <property type="entry name" value="CILIA- AND FLAGELLA-ASSOCIATED PROTEIN 157"/>
    <property type="match status" value="1"/>
</dbReference>
<evidence type="ECO:0000256" key="2">
    <source>
        <dbReference type="SAM" id="MobiDB-lite"/>
    </source>
</evidence>
<feature type="coiled-coil region" evidence="1">
    <location>
        <begin position="156"/>
        <end position="211"/>
    </location>
</feature>
<feature type="compositionally biased region" description="Polar residues" evidence="2">
    <location>
        <begin position="14"/>
        <end position="25"/>
    </location>
</feature>
<evidence type="ECO:0000313" key="3">
    <source>
        <dbReference type="EMBL" id="CAG9318406.1"/>
    </source>
</evidence>
<evidence type="ECO:0000256" key="1">
    <source>
        <dbReference type="SAM" id="Coils"/>
    </source>
</evidence>